<gene>
    <name evidence="2" type="ORF">PIIN_03677</name>
</gene>
<name>G4TEJ2_SERID</name>
<proteinExistence type="predicted"/>
<keyword evidence="3" id="KW-1185">Reference proteome</keyword>
<dbReference type="EMBL" id="CAFZ01000062">
    <property type="protein sequence ID" value="CCA69736.1"/>
    <property type="molecule type" value="Genomic_DNA"/>
</dbReference>
<dbReference type="HOGENOM" id="CLU_2134495_0_0_1"/>
<protein>
    <submittedName>
        <fullName evidence="2">Uncharacterized protein</fullName>
    </submittedName>
</protein>
<feature type="region of interest" description="Disordered" evidence="1">
    <location>
        <begin position="41"/>
        <end position="66"/>
    </location>
</feature>
<dbReference type="Proteomes" id="UP000007148">
    <property type="component" value="Unassembled WGS sequence"/>
</dbReference>
<accession>G4TEJ2</accession>
<sequence>MKATDATVEVAEDLDFSLEPCTDSLDWRPCKVSKWPDALTAEPEINFEENGDFGDDDGREQPPTSSYSACDFEWWDFPNGGRHLDLTFPEETEEDLDRNIPVFTYVDQNLTKY</sequence>
<organism evidence="2 3">
    <name type="scientific">Serendipita indica (strain DSM 11827)</name>
    <name type="common">Root endophyte fungus</name>
    <name type="synonym">Piriformospora indica</name>
    <dbReference type="NCBI Taxonomy" id="1109443"/>
    <lineage>
        <taxon>Eukaryota</taxon>
        <taxon>Fungi</taxon>
        <taxon>Dikarya</taxon>
        <taxon>Basidiomycota</taxon>
        <taxon>Agaricomycotina</taxon>
        <taxon>Agaricomycetes</taxon>
        <taxon>Sebacinales</taxon>
        <taxon>Serendipitaceae</taxon>
        <taxon>Serendipita</taxon>
    </lineage>
</organism>
<evidence type="ECO:0000313" key="2">
    <source>
        <dbReference type="EMBL" id="CCA69736.1"/>
    </source>
</evidence>
<comment type="caution">
    <text evidence="2">The sequence shown here is derived from an EMBL/GenBank/DDBJ whole genome shotgun (WGS) entry which is preliminary data.</text>
</comment>
<dbReference type="AlphaFoldDB" id="G4TEJ2"/>
<feature type="compositionally biased region" description="Acidic residues" evidence="1">
    <location>
        <begin position="45"/>
        <end position="58"/>
    </location>
</feature>
<reference evidence="2 3" key="1">
    <citation type="journal article" date="2011" name="PLoS Pathog.">
        <title>Endophytic Life Strategies Decoded by Genome and Transcriptome Analyses of the Mutualistic Root Symbiont Piriformospora indica.</title>
        <authorList>
            <person name="Zuccaro A."/>
            <person name="Lahrmann U."/>
            <person name="Guldener U."/>
            <person name="Langen G."/>
            <person name="Pfiffi S."/>
            <person name="Biedenkopf D."/>
            <person name="Wong P."/>
            <person name="Samans B."/>
            <person name="Grimm C."/>
            <person name="Basiewicz M."/>
            <person name="Murat C."/>
            <person name="Martin F."/>
            <person name="Kogel K.H."/>
        </authorList>
    </citation>
    <scope>NUCLEOTIDE SEQUENCE [LARGE SCALE GENOMIC DNA]</scope>
    <source>
        <strain evidence="2 3">DSM 11827</strain>
    </source>
</reference>
<dbReference type="InParanoid" id="G4TEJ2"/>
<evidence type="ECO:0000313" key="3">
    <source>
        <dbReference type="Proteomes" id="UP000007148"/>
    </source>
</evidence>
<evidence type="ECO:0000256" key="1">
    <source>
        <dbReference type="SAM" id="MobiDB-lite"/>
    </source>
</evidence>